<evidence type="ECO:0000256" key="2">
    <source>
        <dbReference type="ARBA" id="ARBA00038160"/>
    </source>
</evidence>
<sequence length="530" mass="59015">MRQRGRPESHEVMPPGGARPIGKPDAGVDPTPCAGVRVGPTAFPPIAGPPAESGGIGRCQADELHPQGRPNVKSMIGAGRITRDLAAQAIKMTSTWSKEDQEQKERLEQVIQIIDGYRQNLVDRPSGKTNSAENEEFFPFELITQQNPFSTHRNSANGKLAGGENFFKVWIIDCDHSKFISTLFQFIRANIYLNRNESDREAIKHLKSIKPITRNHLDESDDEGGRRSENRISILLAKESSITFQELTEKLYKHPVLRVLLEHSTPYRIRVPSKRTLCEHHWSQAHGDGPKDSEGERMINPAGWPVVELDETAQMNMMSATMKANQRILQRRWSVAEISWLLTQARLVAELALKSKLEAGEVGVGAAVSSYSLDPPEELAHLVISIPQSKHQHGTVENPILLTATDARSSTANPLRHAVVELTSVVSSRDLAQPRRPETALHPVPYLLTNQVVFLTHEPCLLCAMALLHSRIKHLFFLLPSPGSGGCGSVYNVHEQDGLNHKYFVWKLKIPRNLSDPSPADHLLNTFFDA</sequence>
<dbReference type="GeneID" id="77806440"/>
<protein>
    <recommendedName>
        <fullName evidence="6">CMP/dCMP-type deaminase domain-containing protein</fullName>
    </recommendedName>
</protein>
<dbReference type="InterPro" id="IPR016193">
    <property type="entry name" value="Cytidine_deaminase-like"/>
</dbReference>
<evidence type="ECO:0000313" key="4">
    <source>
        <dbReference type="EMBL" id="WAQ80713.1"/>
    </source>
</evidence>
<gene>
    <name evidence="4" type="ORF">PtA15_1A51</name>
</gene>
<evidence type="ECO:0000256" key="3">
    <source>
        <dbReference type="SAM" id="MobiDB-lite"/>
    </source>
</evidence>
<evidence type="ECO:0008006" key="6">
    <source>
        <dbReference type="Google" id="ProtNLM"/>
    </source>
</evidence>
<dbReference type="CDD" id="cd01285">
    <property type="entry name" value="nucleoside_deaminase"/>
    <property type="match status" value="1"/>
</dbReference>
<dbReference type="Proteomes" id="UP001164743">
    <property type="component" value="Chromosome 1A"/>
</dbReference>
<accession>A0ABY7C8N1</accession>
<dbReference type="RefSeq" id="XP_053016268.1">
    <property type="nucleotide sequence ID" value="XM_053165556.1"/>
</dbReference>
<dbReference type="PANTHER" id="PTHR11079:SF156">
    <property type="entry name" value="INACTIVE TRNA-SPECIFIC ADENOSINE DEAMINASE-LIKE PROTEIN 3-RELATED"/>
    <property type="match status" value="1"/>
</dbReference>
<evidence type="ECO:0000313" key="5">
    <source>
        <dbReference type="Proteomes" id="UP001164743"/>
    </source>
</evidence>
<keyword evidence="1" id="KW-0819">tRNA processing</keyword>
<proteinExistence type="inferred from homology"/>
<dbReference type="PANTHER" id="PTHR11079">
    <property type="entry name" value="CYTOSINE DEAMINASE FAMILY MEMBER"/>
    <property type="match status" value="1"/>
</dbReference>
<evidence type="ECO:0000256" key="1">
    <source>
        <dbReference type="ARBA" id="ARBA00022694"/>
    </source>
</evidence>
<dbReference type="SUPFAM" id="SSF53927">
    <property type="entry name" value="Cytidine deaminase-like"/>
    <property type="match status" value="1"/>
</dbReference>
<dbReference type="Gene3D" id="3.40.140.10">
    <property type="entry name" value="Cytidine Deaminase, domain 2"/>
    <property type="match status" value="1"/>
</dbReference>
<keyword evidence="5" id="KW-1185">Reference proteome</keyword>
<feature type="region of interest" description="Disordered" evidence="3">
    <location>
        <begin position="1"/>
        <end position="71"/>
    </location>
</feature>
<reference evidence="4" key="1">
    <citation type="submission" date="2022-10" db="EMBL/GenBank/DDBJ databases">
        <title>Puccinia triticina Genome sequencing and assembly.</title>
        <authorList>
            <person name="Li C."/>
        </authorList>
    </citation>
    <scope>NUCLEOTIDE SEQUENCE</scope>
    <source>
        <strain evidence="4">Pt15</strain>
    </source>
</reference>
<dbReference type="EMBL" id="CP110421">
    <property type="protein sequence ID" value="WAQ80713.1"/>
    <property type="molecule type" value="Genomic_DNA"/>
</dbReference>
<organism evidence="4 5">
    <name type="scientific">Puccinia triticina</name>
    <dbReference type="NCBI Taxonomy" id="208348"/>
    <lineage>
        <taxon>Eukaryota</taxon>
        <taxon>Fungi</taxon>
        <taxon>Dikarya</taxon>
        <taxon>Basidiomycota</taxon>
        <taxon>Pucciniomycotina</taxon>
        <taxon>Pucciniomycetes</taxon>
        <taxon>Pucciniales</taxon>
        <taxon>Pucciniaceae</taxon>
        <taxon>Puccinia</taxon>
    </lineage>
</organism>
<feature type="compositionally biased region" description="Basic and acidic residues" evidence="3">
    <location>
        <begin position="1"/>
        <end position="11"/>
    </location>
</feature>
<comment type="similarity">
    <text evidence="2">Belongs to the cytidine and deoxycytidylate deaminase family. ADAT3 subfamily.</text>
</comment>
<name>A0ABY7C8N1_9BASI</name>